<dbReference type="Proteomes" id="UP000593560">
    <property type="component" value="Unassembled WGS sequence"/>
</dbReference>
<name>A0A7J9GE31_9ROSI</name>
<proteinExistence type="predicted"/>
<sequence>MGYSKYDWKSPTIRCKRGQRTLEKKLLTGVIMIQIIIRPKHGLI</sequence>
<protein>
    <submittedName>
        <fullName evidence="1">Uncharacterized protein</fullName>
    </submittedName>
</protein>
<evidence type="ECO:0000313" key="1">
    <source>
        <dbReference type="EMBL" id="MBA0795810.1"/>
    </source>
</evidence>
<organism evidence="1 2">
    <name type="scientific">Gossypium harknessii</name>
    <dbReference type="NCBI Taxonomy" id="34285"/>
    <lineage>
        <taxon>Eukaryota</taxon>
        <taxon>Viridiplantae</taxon>
        <taxon>Streptophyta</taxon>
        <taxon>Embryophyta</taxon>
        <taxon>Tracheophyta</taxon>
        <taxon>Spermatophyta</taxon>
        <taxon>Magnoliopsida</taxon>
        <taxon>eudicotyledons</taxon>
        <taxon>Gunneridae</taxon>
        <taxon>Pentapetalae</taxon>
        <taxon>rosids</taxon>
        <taxon>malvids</taxon>
        <taxon>Malvales</taxon>
        <taxon>Malvaceae</taxon>
        <taxon>Malvoideae</taxon>
        <taxon>Gossypium</taxon>
    </lineage>
</organism>
<comment type="caution">
    <text evidence="1">The sequence shown here is derived from an EMBL/GenBank/DDBJ whole genome shotgun (WGS) entry which is preliminary data.</text>
</comment>
<gene>
    <name evidence="1" type="ORF">Gohar_006643</name>
</gene>
<evidence type="ECO:0000313" key="2">
    <source>
        <dbReference type="Proteomes" id="UP000593560"/>
    </source>
</evidence>
<reference evidence="1 2" key="1">
    <citation type="journal article" date="2019" name="Genome Biol. Evol.">
        <title>Insights into the evolution of the New World diploid cottons (Gossypium, subgenus Houzingenia) based on genome sequencing.</title>
        <authorList>
            <person name="Grover C.E."/>
            <person name="Arick M.A. 2nd"/>
            <person name="Thrash A."/>
            <person name="Conover J.L."/>
            <person name="Sanders W.S."/>
            <person name="Peterson D.G."/>
            <person name="Frelichowski J.E."/>
            <person name="Scheffler J.A."/>
            <person name="Scheffler B.E."/>
            <person name="Wendel J.F."/>
        </authorList>
    </citation>
    <scope>NUCLEOTIDE SEQUENCE [LARGE SCALE GENOMIC DNA]</scope>
    <source>
        <strain evidence="1">0</strain>
        <tissue evidence="1">Leaf</tissue>
    </source>
</reference>
<accession>A0A7J9GE31</accession>
<keyword evidence="2" id="KW-1185">Reference proteome</keyword>
<dbReference type="AlphaFoldDB" id="A0A7J9GE31"/>
<dbReference type="EMBL" id="JABFAD010000004">
    <property type="protein sequence ID" value="MBA0795810.1"/>
    <property type="molecule type" value="Genomic_DNA"/>
</dbReference>